<dbReference type="GO" id="GO:0016747">
    <property type="term" value="F:acyltransferase activity, transferring groups other than amino-acyl groups"/>
    <property type="evidence" value="ECO:0007669"/>
    <property type="project" value="InterPro"/>
</dbReference>
<dbReference type="EMBL" id="MU863626">
    <property type="protein sequence ID" value="KAK4104939.1"/>
    <property type="molecule type" value="Genomic_DNA"/>
</dbReference>
<keyword evidence="3" id="KW-1185">Reference proteome</keyword>
<dbReference type="SUPFAM" id="SSF55729">
    <property type="entry name" value="Acyl-CoA N-acyltransferases (Nat)"/>
    <property type="match status" value="1"/>
</dbReference>
<protein>
    <recommendedName>
        <fullName evidence="1">N-acetyltransferase domain-containing protein</fullName>
    </recommendedName>
</protein>
<organism evidence="2 3">
    <name type="scientific">Parathielavia hyrcaniae</name>
    <dbReference type="NCBI Taxonomy" id="113614"/>
    <lineage>
        <taxon>Eukaryota</taxon>
        <taxon>Fungi</taxon>
        <taxon>Dikarya</taxon>
        <taxon>Ascomycota</taxon>
        <taxon>Pezizomycotina</taxon>
        <taxon>Sordariomycetes</taxon>
        <taxon>Sordariomycetidae</taxon>
        <taxon>Sordariales</taxon>
        <taxon>Chaetomiaceae</taxon>
        <taxon>Parathielavia</taxon>
    </lineage>
</organism>
<reference evidence="2" key="1">
    <citation type="journal article" date="2023" name="Mol. Phylogenet. Evol.">
        <title>Genome-scale phylogeny and comparative genomics of the fungal order Sordariales.</title>
        <authorList>
            <person name="Hensen N."/>
            <person name="Bonometti L."/>
            <person name="Westerberg I."/>
            <person name="Brannstrom I.O."/>
            <person name="Guillou S."/>
            <person name="Cros-Aarteil S."/>
            <person name="Calhoun S."/>
            <person name="Haridas S."/>
            <person name="Kuo A."/>
            <person name="Mondo S."/>
            <person name="Pangilinan J."/>
            <person name="Riley R."/>
            <person name="LaButti K."/>
            <person name="Andreopoulos B."/>
            <person name="Lipzen A."/>
            <person name="Chen C."/>
            <person name="Yan M."/>
            <person name="Daum C."/>
            <person name="Ng V."/>
            <person name="Clum A."/>
            <person name="Steindorff A."/>
            <person name="Ohm R.A."/>
            <person name="Martin F."/>
            <person name="Silar P."/>
            <person name="Natvig D.O."/>
            <person name="Lalanne C."/>
            <person name="Gautier V."/>
            <person name="Ament-Velasquez S.L."/>
            <person name="Kruys A."/>
            <person name="Hutchinson M.I."/>
            <person name="Powell A.J."/>
            <person name="Barry K."/>
            <person name="Miller A.N."/>
            <person name="Grigoriev I.V."/>
            <person name="Debuchy R."/>
            <person name="Gladieux P."/>
            <person name="Hiltunen Thoren M."/>
            <person name="Johannesson H."/>
        </authorList>
    </citation>
    <scope>NUCLEOTIDE SEQUENCE</scope>
    <source>
        <strain evidence="2">CBS 757.83</strain>
    </source>
</reference>
<dbReference type="InterPro" id="IPR000182">
    <property type="entry name" value="GNAT_dom"/>
</dbReference>
<reference evidence="2" key="2">
    <citation type="submission" date="2023-05" db="EMBL/GenBank/DDBJ databases">
        <authorList>
            <consortium name="Lawrence Berkeley National Laboratory"/>
            <person name="Steindorff A."/>
            <person name="Hensen N."/>
            <person name="Bonometti L."/>
            <person name="Westerberg I."/>
            <person name="Brannstrom I.O."/>
            <person name="Guillou S."/>
            <person name="Cros-Aarteil S."/>
            <person name="Calhoun S."/>
            <person name="Haridas S."/>
            <person name="Kuo A."/>
            <person name="Mondo S."/>
            <person name="Pangilinan J."/>
            <person name="Riley R."/>
            <person name="Labutti K."/>
            <person name="Andreopoulos B."/>
            <person name="Lipzen A."/>
            <person name="Chen C."/>
            <person name="Yanf M."/>
            <person name="Daum C."/>
            <person name="Ng V."/>
            <person name="Clum A."/>
            <person name="Ohm R."/>
            <person name="Martin F."/>
            <person name="Silar P."/>
            <person name="Natvig D."/>
            <person name="Lalanne C."/>
            <person name="Gautier V."/>
            <person name="Ament-Velasquez S.L."/>
            <person name="Kruys A."/>
            <person name="Hutchinson M.I."/>
            <person name="Powell A.J."/>
            <person name="Barry K."/>
            <person name="Miller A.N."/>
            <person name="Grigoriev I.V."/>
            <person name="Debuchy R."/>
            <person name="Gladieux P."/>
            <person name="Thoren M.H."/>
            <person name="Johannesson H."/>
        </authorList>
    </citation>
    <scope>NUCLEOTIDE SEQUENCE</scope>
    <source>
        <strain evidence="2">CBS 757.83</strain>
    </source>
</reference>
<evidence type="ECO:0000313" key="3">
    <source>
        <dbReference type="Proteomes" id="UP001305647"/>
    </source>
</evidence>
<sequence>MDSSGLLTTKAGFRGILPRPAPTPLLETETTSRRGVTCIQDSQSCIPLSRQLNDGDVILLLTPAIAPGMSPVNRDPNKPTSDPFEPLGKALARHHPWVRHVPYLPRNGITRTHEVHIRLAAAVVFVISGPPHHGQTPQATLAETTRTICENRPQIILTCCPLQHLGPLEKTFPAVVEVPGFAPSVLEAAAHVLFQKTPRSRPRSPTGGTQKSLSVAPRAWAVDVWDANHDVTEILDLWCLCFAEPFRLGHHQFQAILRRDGYAMHYLVREPGASQVLGFCATYTIYADSGGERLLGSLAALFVHPSYRRRGIGTILHDHALRQLTKTRGVSRVQLGSTFPRLFYGLPVDSPFEAWFERRGWPIKCHSASHSQGHEVCDWLLAFQDWPSTGLMPFHLTFRPCELTEFSKVLDFVDKESKKKDNMGWYDQYARLANTINTQDIILGLEGDTIVATALTYSKNAGSPAAEDLPWASRVTGPVGGVTCICVSDTVPNTPKKRDAVLIRLLDNCIRLFREQGMTKLFTDAAKGGDEGFQSMGFQNWARYRDAWRDV</sequence>
<evidence type="ECO:0000259" key="1">
    <source>
        <dbReference type="PROSITE" id="PS51186"/>
    </source>
</evidence>
<feature type="domain" description="N-acetyltransferase" evidence="1">
    <location>
        <begin position="222"/>
        <end position="364"/>
    </location>
</feature>
<name>A0AAN6T5L5_9PEZI</name>
<dbReference type="CDD" id="cd04301">
    <property type="entry name" value="NAT_SF"/>
    <property type="match status" value="1"/>
</dbReference>
<gene>
    <name evidence="2" type="ORF">N658DRAFT_195065</name>
</gene>
<dbReference type="Proteomes" id="UP001305647">
    <property type="component" value="Unassembled WGS sequence"/>
</dbReference>
<proteinExistence type="predicted"/>
<dbReference type="PROSITE" id="PS51186">
    <property type="entry name" value="GNAT"/>
    <property type="match status" value="1"/>
</dbReference>
<comment type="caution">
    <text evidence="2">The sequence shown here is derived from an EMBL/GenBank/DDBJ whole genome shotgun (WGS) entry which is preliminary data.</text>
</comment>
<accession>A0AAN6T5L5</accession>
<dbReference type="Gene3D" id="3.40.630.30">
    <property type="match status" value="1"/>
</dbReference>
<dbReference type="AlphaFoldDB" id="A0AAN6T5L5"/>
<dbReference type="InterPro" id="IPR016181">
    <property type="entry name" value="Acyl_CoA_acyltransferase"/>
</dbReference>
<evidence type="ECO:0000313" key="2">
    <source>
        <dbReference type="EMBL" id="KAK4104939.1"/>
    </source>
</evidence>
<dbReference type="Pfam" id="PF00583">
    <property type="entry name" value="Acetyltransf_1"/>
    <property type="match status" value="1"/>
</dbReference>